<proteinExistence type="predicted"/>
<dbReference type="Proteomes" id="UP001597520">
    <property type="component" value="Unassembled WGS sequence"/>
</dbReference>
<dbReference type="EMBL" id="JBHUML010000003">
    <property type="protein sequence ID" value="MFD2706252.1"/>
    <property type="molecule type" value="Genomic_DNA"/>
</dbReference>
<evidence type="ECO:0000313" key="3">
    <source>
        <dbReference type="Proteomes" id="UP001597520"/>
    </source>
</evidence>
<keyword evidence="1" id="KW-0812">Transmembrane</keyword>
<protein>
    <submittedName>
        <fullName evidence="2">Uncharacterized protein</fullName>
    </submittedName>
</protein>
<evidence type="ECO:0000313" key="2">
    <source>
        <dbReference type="EMBL" id="MFD2706252.1"/>
    </source>
</evidence>
<dbReference type="RefSeq" id="WP_380713554.1">
    <property type="nucleotide sequence ID" value="NZ_JBHUML010000003.1"/>
</dbReference>
<accession>A0ABW5T503</accession>
<gene>
    <name evidence="2" type="ORF">ACFSUB_12320</name>
</gene>
<keyword evidence="1" id="KW-1133">Transmembrane helix</keyword>
<keyword evidence="3" id="KW-1185">Reference proteome</keyword>
<feature type="transmembrane region" description="Helical" evidence="1">
    <location>
        <begin position="7"/>
        <end position="28"/>
    </location>
</feature>
<reference evidence="3" key="1">
    <citation type="journal article" date="2019" name="Int. J. Syst. Evol. Microbiol.">
        <title>The Global Catalogue of Microorganisms (GCM) 10K type strain sequencing project: providing services to taxonomists for standard genome sequencing and annotation.</title>
        <authorList>
            <consortium name="The Broad Institute Genomics Platform"/>
            <consortium name="The Broad Institute Genome Sequencing Center for Infectious Disease"/>
            <person name="Wu L."/>
            <person name="Ma J."/>
        </authorList>
    </citation>
    <scope>NUCLEOTIDE SEQUENCE [LARGE SCALE GENOMIC DNA]</scope>
    <source>
        <strain evidence="3">KCTC 33792</strain>
    </source>
</reference>
<organism evidence="2 3">
    <name type="scientific">Salibacterium lacus</name>
    <dbReference type="NCBI Taxonomy" id="1898109"/>
    <lineage>
        <taxon>Bacteria</taxon>
        <taxon>Bacillati</taxon>
        <taxon>Bacillota</taxon>
        <taxon>Bacilli</taxon>
        <taxon>Bacillales</taxon>
        <taxon>Bacillaceae</taxon>
    </lineage>
</organism>
<dbReference type="Pfam" id="PF26310">
    <property type="entry name" value="YczF"/>
    <property type="match status" value="1"/>
</dbReference>
<keyword evidence="1" id="KW-0472">Membrane</keyword>
<evidence type="ECO:0000256" key="1">
    <source>
        <dbReference type="SAM" id="Phobius"/>
    </source>
</evidence>
<name>A0ABW5T503_9BACI</name>
<feature type="transmembrane region" description="Helical" evidence="1">
    <location>
        <begin position="48"/>
        <end position="67"/>
    </location>
</feature>
<dbReference type="InterPro" id="IPR058725">
    <property type="entry name" value="YczF"/>
</dbReference>
<comment type="caution">
    <text evidence="2">The sequence shown here is derived from an EMBL/GenBank/DDBJ whole genome shotgun (WGS) entry which is preliminary data.</text>
</comment>
<sequence>MKTAGITCLLFSTLIGVSLILDMAIGFNMKDAVRNTFNPFRVMDTVEIAVIGVFLLILAADLVMAFMRKRKEGEGKKKGRMK</sequence>